<dbReference type="AlphaFoldDB" id="A0A7W8VBT3"/>
<proteinExistence type="predicted"/>
<evidence type="ECO:0000313" key="2">
    <source>
        <dbReference type="Proteomes" id="UP000572635"/>
    </source>
</evidence>
<accession>A0A7W8VBT3</accession>
<keyword evidence="2" id="KW-1185">Reference proteome</keyword>
<evidence type="ECO:0000313" key="1">
    <source>
        <dbReference type="EMBL" id="MBB5430467.1"/>
    </source>
</evidence>
<protein>
    <submittedName>
        <fullName evidence="1">Uncharacterized protein</fullName>
    </submittedName>
</protein>
<reference evidence="1 2" key="1">
    <citation type="submission" date="2020-08" db="EMBL/GenBank/DDBJ databases">
        <title>Sequencing the genomes of 1000 actinobacteria strains.</title>
        <authorList>
            <person name="Klenk H.-P."/>
        </authorList>
    </citation>
    <scope>NUCLEOTIDE SEQUENCE [LARGE SCALE GENOMIC DNA]</scope>
    <source>
        <strain evidence="1 2">DSM 44551</strain>
    </source>
</reference>
<dbReference type="Proteomes" id="UP000572635">
    <property type="component" value="Unassembled WGS sequence"/>
</dbReference>
<dbReference type="EMBL" id="JACHDB010000001">
    <property type="protein sequence ID" value="MBB5430467.1"/>
    <property type="molecule type" value="Genomic_DNA"/>
</dbReference>
<gene>
    <name evidence="1" type="ORF">HDA36_000551</name>
</gene>
<name>A0A7W8VBT3_9ACTN</name>
<comment type="caution">
    <text evidence="1">The sequence shown here is derived from an EMBL/GenBank/DDBJ whole genome shotgun (WGS) entry which is preliminary data.</text>
</comment>
<sequence>MSDMYELLVSADLPGDLAGAEAGELRWHLGLGPRPERRVIVGEFPEAVIGDDGRPVQDGRGGLLVEDRPRALLAQRGPAHRIGGALMAAMERRPGGGWALSARQEIHPDDRDLLDVLLLWLRTRSGGGPAFRCTARFCEEESFEPLALPEPPAAARGTA</sequence>
<dbReference type="RefSeq" id="WP_184388364.1">
    <property type="nucleotide sequence ID" value="NZ_BAAAJD010000023.1"/>
</dbReference>
<organism evidence="1 2">
    <name type="scientific">Nocardiopsis composta</name>
    <dbReference type="NCBI Taxonomy" id="157465"/>
    <lineage>
        <taxon>Bacteria</taxon>
        <taxon>Bacillati</taxon>
        <taxon>Actinomycetota</taxon>
        <taxon>Actinomycetes</taxon>
        <taxon>Streptosporangiales</taxon>
        <taxon>Nocardiopsidaceae</taxon>
        <taxon>Nocardiopsis</taxon>
    </lineage>
</organism>